<dbReference type="Proteomes" id="UP000248614">
    <property type="component" value="Unassembled WGS sequence"/>
</dbReference>
<feature type="active site" description="Nucleophile" evidence="7">
    <location>
        <position position="190"/>
    </location>
</feature>
<dbReference type="GO" id="GO:0016740">
    <property type="term" value="F:transferase activity"/>
    <property type="evidence" value="ECO:0007669"/>
    <property type="project" value="UniProtKB-KW"/>
</dbReference>
<comment type="similarity">
    <text evidence="2">Belongs to the YkuD family.</text>
</comment>
<evidence type="ECO:0000256" key="2">
    <source>
        <dbReference type="ARBA" id="ARBA00005992"/>
    </source>
</evidence>
<keyword evidence="6 7" id="KW-0961">Cell wall biogenesis/degradation</keyword>
<evidence type="ECO:0000313" key="9">
    <source>
        <dbReference type="EMBL" id="PZO76060.1"/>
    </source>
</evidence>
<gene>
    <name evidence="9" type="ORF">DI632_11260</name>
</gene>
<name>A0A2W4Z169_9SPHN</name>
<dbReference type="GO" id="GO:0005576">
    <property type="term" value="C:extracellular region"/>
    <property type="evidence" value="ECO:0007669"/>
    <property type="project" value="TreeGrafter"/>
</dbReference>
<dbReference type="GO" id="GO:0018104">
    <property type="term" value="P:peptidoglycan-protein cross-linking"/>
    <property type="evidence" value="ECO:0007669"/>
    <property type="project" value="TreeGrafter"/>
</dbReference>
<comment type="pathway">
    <text evidence="1 7">Cell wall biogenesis; peptidoglycan biosynthesis.</text>
</comment>
<dbReference type="PANTHER" id="PTHR30582">
    <property type="entry name" value="L,D-TRANSPEPTIDASE"/>
    <property type="match status" value="1"/>
</dbReference>
<keyword evidence="4 7" id="KW-0133">Cell shape</keyword>
<dbReference type="Pfam" id="PF03734">
    <property type="entry name" value="YkuD"/>
    <property type="match status" value="1"/>
</dbReference>
<comment type="caution">
    <text evidence="9">The sequence shown here is derived from an EMBL/GenBank/DDBJ whole genome shotgun (WGS) entry which is preliminary data.</text>
</comment>
<feature type="active site" description="Proton donor/acceptor" evidence="7">
    <location>
        <position position="177"/>
    </location>
</feature>
<evidence type="ECO:0000256" key="3">
    <source>
        <dbReference type="ARBA" id="ARBA00022679"/>
    </source>
</evidence>
<dbReference type="InterPro" id="IPR005490">
    <property type="entry name" value="LD_TPept_cat_dom"/>
</dbReference>
<dbReference type="GO" id="GO:0008360">
    <property type="term" value="P:regulation of cell shape"/>
    <property type="evidence" value="ECO:0007669"/>
    <property type="project" value="UniProtKB-UniRule"/>
</dbReference>
<evidence type="ECO:0000256" key="4">
    <source>
        <dbReference type="ARBA" id="ARBA00022960"/>
    </source>
</evidence>
<dbReference type="PANTHER" id="PTHR30582:SF2">
    <property type="entry name" value="L,D-TRANSPEPTIDASE YCIB-RELATED"/>
    <property type="match status" value="1"/>
</dbReference>
<reference evidence="9 10" key="1">
    <citation type="submission" date="2017-08" db="EMBL/GenBank/DDBJ databases">
        <title>Infants hospitalized years apart are colonized by the same room-sourced microbial strains.</title>
        <authorList>
            <person name="Brooks B."/>
            <person name="Olm M.R."/>
            <person name="Firek B.A."/>
            <person name="Baker R."/>
            <person name="Thomas B.C."/>
            <person name="Morowitz M.J."/>
            <person name="Banfield J.F."/>
        </authorList>
    </citation>
    <scope>NUCLEOTIDE SEQUENCE [LARGE SCALE GENOMIC DNA]</scope>
    <source>
        <strain evidence="9">S2_018_000_R3_110</strain>
    </source>
</reference>
<dbReference type="Gene3D" id="2.40.440.10">
    <property type="entry name" value="L,D-transpeptidase catalytic domain-like"/>
    <property type="match status" value="1"/>
</dbReference>
<evidence type="ECO:0000256" key="1">
    <source>
        <dbReference type="ARBA" id="ARBA00004752"/>
    </source>
</evidence>
<proteinExistence type="inferred from homology"/>
<dbReference type="PROSITE" id="PS52029">
    <property type="entry name" value="LD_TPASE"/>
    <property type="match status" value="1"/>
</dbReference>
<keyword evidence="5 7" id="KW-0573">Peptidoglycan synthesis</keyword>
<evidence type="ECO:0000256" key="6">
    <source>
        <dbReference type="ARBA" id="ARBA00023316"/>
    </source>
</evidence>
<feature type="domain" description="L,D-TPase catalytic" evidence="8">
    <location>
        <begin position="106"/>
        <end position="214"/>
    </location>
</feature>
<dbReference type="InterPro" id="IPR050979">
    <property type="entry name" value="LD-transpeptidase"/>
</dbReference>
<dbReference type="InterPro" id="IPR038063">
    <property type="entry name" value="Transpep_catalytic_dom"/>
</dbReference>
<dbReference type="SUPFAM" id="SSF141523">
    <property type="entry name" value="L,D-transpeptidase catalytic domain-like"/>
    <property type="match status" value="1"/>
</dbReference>
<evidence type="ECO:0000256" key="7">
    <source>
        <dbReference type="PROSITE-ProRule" id="PRU01373"/>
    </source>
</evidence>
<keyword evidence="3" id="KW-0808">Transferase</keyword>
<dbReference type="CDD" id="cd16913">
    <property type="entry name" value="YkuD_like"/>
    <property type="match status" value="1"/>
</dbReference>
<dbReference type="GO" id="GO:0071555">
    <property type="term" value="P:cell wall organization"/>
    <property type="evidence" value="ECO:0007669"/>
    <property type="project" value="UniProtKB-UniRule"/>
</dbReference>
<dbReference type="GO" id="GO:0071972">
    <property type="term" value="F:peptidoglycan L,D-transpeptidase activity"/>
    <property type="evidence" value="ECO:0007669"/>
    <property type="project" value="TreeGrafter"/>
</dbReference>
<accession>A0A2W4Z169</accession>
<sequence>MRASVRTGLGVALLAGVVGATAGGAAMLLGAARPVPAGVAPAVQAAAAPAVRPVPRPTATPLAQSTPAPEAKPDAMVVRRVLNIDGPFTHGRWVWDEEGAPASGRLVVTIDLDAQVLSVFRDGYEIGAAVVLYGADRKPTPLGVLKITEKDADHVSNLYGAPMPYMLRLTNDGISIHGSDVQEGAATHGCIGVPTAFAKKLFAAARLGDRVIITNGKRLGMGGAITA</sequence>
<protein>
    <submittedName>
        <fullName evidence="9">L,D-transpeptidase</fullName>
    </submittedName>
</protein>
<evidence type="ECO:0000259" key="8">
    <source>
        <dbReference type="PROSITE" id="PS52029"/>
    </source>
</evidence>
<evidence type="ECO:0000313" key="10">
    <source>
        <dbReference type="Proteomes" id="UP000248614"/>
    </source>
</evidence>
<dbReference type="AlphaFoldDB" id="A0A2W4Z169"/>
<dbReference type="UniPathway" id="UPA00219"/>
<evidence type="ECO:0000256" key="5">
    <source>
        <dbReference type="ARBA" id="ARBA00022984"/>
    </source>
</evidence>
<dbReference type="EMBL" id="QFNF01000029">
    <property type="protein sequence ID" value="PZO76060.1"/>
    <property type="molecule type" value="Genomic_DNA"/>
</dbReference>
<organism evidence="9 10">
    <name type="scientific">Sphingomonas hengshuiensis</name>
    <dbReference type="NCBI Taxonomy" id="1609977"/>
    <lineage>
        <taxon>Bacteria</taxon>
        <taxon>Pseudomonadati</taxon>
        <taxon>Pseudomonadota</taxon>
        <taxon>Alphaproteobacteria</taxon>
        <taxon>Sphingomonadales</taxon>
        <taxon>Sphingomonadaceae</taxon>
        <taxon>Sphingomonas</taxon>
    </lineage>
</organism>